<evidence type="ECO:0000256" key="1">
    <source>
        <dbReference type="SAM" id="MobiDB-lite"/>
    </source>
</evidence>
<gene>
    <name evidence="2" type="ORF">GCM10023116_12880</name>
</gene>
<evidence type="ECO:0000313" key="3">
    <source>
        <dbReference type="Proteomes" id="UP001500604"/>
    </source>
</evidence>
<organism evidence="2 3">
    <name type="scientific">Kistimonas scapharcae</name>
    <dbReference type="NCBI Taxonomy" id="1036133"/>
    <lineage>
        <taxon>Bacteria</taxon>
        <taxon>Pseudomonadati</taxon>
        <taxon>Pseudomonadota</taxon>
        <taxon>Gammaproteobacteria</taxon>
        <taxon>Oceanospirillales</taxon>
        <taxon>Endozoicomonadaceae</taxon>
        <taxon>Kistimonas</taxon>
    </lineage>
</organism>
<sequence>MDDEYDNEQDAYSQGYHAGRTGVADPEYWAEISDDDVEWKRGYDDALEDMRERRKANESRTQ</sequence>
<proteinExistence type="predicted"/>
<evidence type="ECO:0000313" key="2">
    <source>
        <dbReference type="EMBL" id="GAA4649014.1"/>
    </source>
</evidence>
<accession>A0ABP8UZ35</accession>
<protein>
    <submittedName>
        <fullName evidence="2">Uncharacterized protein</fullName>
    </submittedName>
</protein>
<keyword evidence="3" id="KW-1185">Reference proteome</keyword>
<dbReference type="Proteomes" id="UP001500604">
    <property type="component" value="Unassembled WGS sequence"/>
</dbReference>
<dbReference type="EMBL" id="BAABFL010000117">
    <property type="protein sequence ID" value="GAA4649014.1"/>
    <property type="molecule type" value="Genomic_DNA"/>
</dbReference>
<name>A0ABP8UZ35_9GAMM</name>
<reference evidence="3" key="1">
    <citation type="journal article" date="2019" name="Int. J. Syst. Evol. Microbiol.">
        <title>The Global Catalogue of Microorganisms (GCM) 10K type strain sequencing project: providing services to taxonomists for standard genome sequencing and annotation.</title>
        <authorList>
            <consortium name="The Broad Institute Genomics Platform"/>
            <consortium name="The Broad Institute Genome Sequencing Center for Infectious Disease"/>
            <person name="Wu L."/>
            <person name="Ma J."/>
        </authorList>
    </citation>
    <scope>NUCLEOTIDE SEQUENCE [LARGE SCALE GENOMIC DNA]</scope>
    <source>
        <strain evidence="3">JCM 17805</strain>
    </source>
</reference>
<comment type="caution">
    <text evidence="2">The sequence shown here is derived from an EMBL/GenBank/DDBJ whole genome shotgun (WGS) entry which is preliminary data.</text>
</comment>
<feature type="region of interest" description="Disordered" evidence="1">
    <location>
        <begin position="1"/>
        <end position="23"/>
    </location>
</feature>